<dbReference type="InterPro" id="IPR016152">
    <property type="entry name" value="PTrfase/Anion_transptr"/>
</dbReference>
<dbReference type="PRINTS" id="PR01231">
    <property type="entry name" value="HCO3TRNSPORT"/>
</dbReference>
<dbReference type="InterPro" id="IPR003024">
    <property type="entry name" value="Na/HCO3_transpt"/>
</dbReference>
<feature type="compositionally biased region" description="Basic and acidic residues" evidence="10">
    <location>
        <begin position="1136"/>
        <end position="1145"/>
    </location>
</feature>
<evidence type="ECO:0000259" key="12">
    <source>
        <dbReference type="Pfam" id="PF07565"/>
    </source>
</evidence>
<feature type="region of interest" description="Disordered" evidence="10">
    <location>
        <begin position="1079"/>
        <end position="1162"/>
    </location>
</feature>
<feature type="transmembrane region" description="Helical" evidence="9">
    <location>
        <begin position="886"/>
        <end position="912"/>
    </location>
</feature>
<dbReference type="AlphaFoldDB" id="A4K8Z4"/>
<dbReference type="SUPFAM" id="SSF55804">
    <property type="entry name" value="Phoshotransferase/anion transport protein"/>
    <property type="match status" value="1"/>
</dbReference>
<dbReference type="InterPro" id="IPR003020">
    <property type="entry name" value="HCO3_transpt_euk"/>
</dbReference>
<dbReference type="GO" id="GO:0016323">
    <property type="term" value="C:basolateral plasma membrane"/>
    <property type="evidence" value="ECO:0007669"/>
    <property type="project" value="UniProtKB-SubCell"/>
</dbReference>
<evidence type="ECO:0000256" key="1">
    <source>
        <dbReference type="ARBA" id="ARBA00004554"/>
    </source>
</evidence>
<evidence type="ECO:0000256" key="2">
    <source>
        <dbReference type="ARBA" id="ARBA00010993"/>
    </source>
</evidence>
<evidence type="ECO:0000259" key="11">
    <source>
        <dbReference type="Pfam" id="PF00955"/>
    </source>
</evidence>
<feature type="compositionally biased region" description="Low complexity" evidence="10">
    <location>
        <begin position="1123"/>
        <end position="1135"/>
    </location>
</feature>
<feature type="domain" description="Bicarbonate transporter-like transmembrane" evidence="11">
    <location>
        <begin position="441"/>
        <end position="1003"/>
    </location>
</feature>
<accession>A4K8Z4</accession>
<organism evidence="13">
    <name type="scientific">Doryteuthis pealeii</name>
    <name type="common">Longfin inshore squid</name>
    <name type="synonym">Loligo pealeii</name>
    <dbReference type="NCBI Taxonomy" id="1051067"/>
    <lineage>
        <taxon>Eukaryota</taxon>
        <taxon>Metazoa</taxon>
        <taxon>Spiralia</taxon>
        <taxon>Lophotrochozoa</taxon>
        <taxon>Mollusca</taxon>
        <taxon>Cephalopoda</taxon>
        <taxon>Coleoidea</taxon>
        <taxon>Decapodiformes</taxon>
        <taxon>Myopsida</taxon>
        <taxon>Loliginidae</taxon>
        <taxon>Doryteuthis</taxon>
    </lineage>
</organism>
<keyword evidence="5 9" id="KW-0812">Transmembrane</keyword>
<dbReference type="FunFam" id="1.10.287.570:FF:000001">
    <property type="entry name" value="Anion exchange protein"/>
    <property type="match status" value="1"/>
</dbReference>
<evidence type="ECO:0000256" key="6">
    <source>
        <dbReference type="ARBA" id="ARBA00022989"/>
    </source>
</evidence>
<feature type="region of interest" description="Disordered" evidence="10">
    <location>
        <begin position="236"/>
        <end position="264"/>
    </location>
</feature>
<feature type="transmembrane region" description="Helical" evidence="9">
    <location>
        <begin position="945"/>
        <end position="962"/>
    </location>
</feature>
<comment type="caution">
    <text evidence="9">Lacks conserved residue(s) required for the propagation of feature annotation.</text>
</comment>
<dbReference type="InterPro" id="IPR011531">
    <property type="entry name" value="HCO3_transpt-like_TM_dom"/>
</dbReference>
<feature type="transmembrane region" description="Helical" evidence="9">
    <location>
        <begin position="773"/>
        <end position="792"/>
    </location>
</feature>
<dbReference type="GO" id="GO:0008510">
    <property type="term" value="F:sodium:bicarbonate symporter activity"/>
    <property type="evidence" value="ECO:0007669"/>
    <property type="project" value="TreeGrafter"/>
</dbReference>
<name>A4K8Z4_DORPE</name>
<evidence type="ECO:0000313" key="13">
    <source>
        <dbReference type="EMBL" id="ABF06444.1"/>
    </source>
</evidence>
<feature type="transmembrane region" description="Helical" evidence="9">
    <location>
        <begin position="555"/>
        <end position="580"/>
    </location>
</feature>
<sequence length="1162" mass="131020">MEPCDPTSPVKDIGVTRDISVNDIDHNAMDHRQAMYIGLRLPKRPRRPDKKSRSKKQSSSSSSNGTIHAPVYLSPSEQVQTLIGVEDNEHNHHYIFCQMDMLHNNNGEYEWRESARWVKYEEDVEEGGERWSKPHVASLSLHSLFELRSSMLSGAVMLDMDAHNMAQAIDLLMDNLVNAKLLEENMRDKLRVMIVRPHFHQHMKRKKSFAPTDDPQKFRKSMKRTFSEIGRQFSGSFRQGASNSMLSSKTETSLRGNNSSPNMESLNGALPESPSLCKLNEQFMRKLPGGSEVANILVGEVESLKYQVTAFIRLRAARLMDIAEVPLPTRFIFLCLGPAGSQSKLYEIGRSISTIMVDEVFGEVAYKARGRQDLLAGIDEFLDQVTVLPPGEWDPNIRIEPPAAVPSQGARKSIKPPNDPNKEEEEEEASHCDPTLVRTGRLFGGLVADVKRKAQWYISDFKDALHLQCVASIVFLYLATLTPNVTFGGLLGQATDQYMGTMECILTAAITGVLFALFAGQPLNILGSTGPMLVLEMILYNVCKEKGFDFLPMRCWIGIWTTVLLLVIVMFDLSALVRYITRFTEESFASLIAIIFIVEAFKKTFGIAKKYPVQTHVELDHSFQCECLPINHSLFNESNPNMTYAMPTLSPPLNITSNGTQLSFLEDCVQRGGELVGPDCKFVPDVFFLSILLFIGTFTVANGLQSFKTSRFFPTWVRQNLSDFSVLLSIIIMVGIDMLLGIPTPKLNVPRKFKPTRPNREWFINPVSEKNPWWVIPAAIIPALLAVILIFMDQQITAVIVNRKENKLKKGSGYHLDMFVVAVCILICSLLGLPWYVAATVSALAHVMSLKKESECTAPGERPAFLGVREQRVTALMVGLLSGLSVLFTSILSVIPMAVLYGVFLYMGVAALKGMQLVDRILLFFMPSKYQPDHMYLRHVPIKRVHLFTVIQSFCLIVLWVIKTIKSVSIVFPIMVLGTCFVRKAMDYLFTQRELKWLDDIMPEATTREKEDREKGSDEEEADSLLHPEEYEKLMEVKTQHERQSEKYGSHLSHHDLDRVNISEEVNKTSIWLQVVNDGNENSTANSENHRSSRRRRSDRSSSKSERRSKHRRDVEKNESEEATGGAEANGATANKSEDVHEGKTVDFYIQGEDDPDKESRI</sequence>
<protein>
    <recommendedName>
        <fullName evidence="9">Anion exchange protein</fullName>
    </recommendedName>
</protein>
<comment type="similarity">
    <text evidence="2 9">Belongs to the anion exchanger (TC 2.A.31) family.</text>
</comment>
<feature type="transmembrane region" description="Helical" evidence="9">
    <location>
        <begin position="813"/>
        <end position="837"/>
    </location>
</feature>
<evidence type="ECO:0000256" key="4">
    <source>
        <dbReference type="ARBA" id="ARBA00022475"/>
    </source>
</evidence>
<keyword evidence="3 9" id="KW-0813">Transport</keyword>
<feature type="region of interest" description="Disordered" evidence="10">
    <location>
        <begin position="1007"/>
        <end position="1030"/>
    </location>
</feature>
<dbReference type="EMBL" id="DQ469799">
    <property type="protein sequence ID" value="ABF06444.1"/>
    <property type="molecule type" value="mRNA"/>
</dbReference>
<feature type="compositionally biased region" description="Acidic residues" evidence="10">
    <location>
        <begin position="1152"/>
        <end position="1162"/>
    </location>
</feature>
<dbReference type="InterPro" id="IPR013769">
    <property type="entry name" value="Band3_cytoplasmic_dom"/>
</dbReference>
<keyword evidence="7 9" id="KW-0406">Ion transport</keyword>
<feature type="domain" description="Band 3 cytoplasmic" evidence="12">
    <location>
        <begin position="93"/>
        <end position="395"/>
    </location>
</feature>
<evidence type="ECO:0000256" key="9">
    <source>
        <dbReference type="RuleBase" id="RU362035"/>
    </source>
</evidence>
<feature type="transmembrane region" description="Helical" evidence="9">
    <location>
        <begin position="724"/>
        <end position="742"/>
    </location>
</feature>
<feature type="compositionally biased region" description="Basic and acidic residues" evidence="10">
    <location>
        <begin position="1007"/>
        <end position="1016"/>
    </location>
</feature>
<dbReference type="GO" id="GO:0008509">
    <property type="term" value="F:monoatomic anion transmembrane transporter activity"/>
    <property type="evidence" value="ECO:0007669"/>
    <property type="project" value="InterPro"/>
</dbReference>
<dbReference type="PRINTS" id="PR01232">
    <property type="entry name" value="NAHCO3TRSPRT"/>
</dbReference>
<feature type="transmembrane region" description="Helical" evidence="9">
    <location>
        <begin position="498"/>
        <end position="519"/>
    </location>
</feature>
<evidence type="ECO:0000256" key="7">
    <source>
        <dbReference type="ARBA" id="ARBA00023065"/>
    </source>
</evidence>
<keyword evidence="6 9" id="KW-1133">Transmembrane helix</keyword>
<feature type="transmembrane region" description="Helical" evidence="9">
    <location>
        <begin position="470"/>
        <end position="491"/>
    </location>
</feature>
<dbReference type="Pfam" id="PF07565">
    <property type="entry name" value="Band_3_cyto"/>
    <property type="match status" value="1"/>
</dbReference>
<comment type="subcellular location">
    <subcellularLocation>
        <location evidence="1">Basolateral cell membrane</location>
        <topology evidence="1">Multi-pass membrane protein</topology>
    </subcellularLocation>
    <subcellularLocation>
        <location evidence="9">Membrane</location>
        <topology evidence="9">Multi-pass membrane protein</topology>
    </subcellularLocation>
</comment>
<feature type="compositionally biased region" description="Basic residues" evidence="10">
    <location>
        <begin position="41"/>
        <end position="56"/>
    </location>
</feature>
<dbReference type="GO" id="GO:0051453">
    <property type="term" value="P:regulation of intracellular pH"/>
    <property type="evidence" value="ECO:0007669"/>
    <property type="project" value="TreeGrafter"/>
</dbReference>
<dbReference type="PANTHER" id="PTHR11453:SF36">
    <property type="entry name" value="ANION EXCHANGE PROTEIN"/>
    <property type="match status" value="1"/>
</dbReference>
<dbReference type="Pfam" id="PF00955">
    <property type="entry name" value="HCO3_cotransp"/>
    <property type="match status" value="1"/>
</dbReference>
<evidence type="ECO:0000256" key="3">
    <source>
        <dbReference type="ARBA" id="ARBA00022448"/>
    </source>
</evidence>
<evidence type="ECO:0000256" key="10">
    <source>
        <dbReference type="SAM" id="MobiDB-lite"/>
    </source>
</evidence>
<feature type="region of interest" description="Disordered" evidence="10">
    <location>
        <begin position="37"/>
        <end position="71"/>
    </location>
</feature>
<feature type="region of interest" description="Disordered" evidence="10">
    <location>
        <begin position="393"/>
        <end position="432"/>
    </location>
</feature>
<proteinExistence type="evidence at transcript level"/>
<keyword evidence="8 9" id="KW-0472">Membrane</keyword>
<keyword evidence="4" id="KW-1003">Cell membrane</keyword>
<dbReference type="GO" id="GO:0005452">
    <property type="term" value="F:solute:inorganic anion antiporter activity"/>
    <property type="evidence" value="ECO:0007669"/>
    <property type="project" value="InterPro"/>
</dbReference>
<reference evidence="13" key="1">
    <citation type="journal article" date="2007" name="Am. J. Physiol. Cell Physiol.">
        <title>Cloning and characterization of an electrogenic Na/HCO3- cotransporter from the squid giant fiber lobe.</title>
        <authorList>
            <person name="Piermarini P.M."/>
            <person name="Choi I."/>
            <person name="Boron W.F."/>
        </authorList>
    </citation>
    <scope>NUCLEOTIDE SEQUENCE</scope>
</reference>
<dbReference type="Gene3D" id="3.40.930.10">
    <property type="entry name" value="Mannitol-specific EII, Chain A"/>
    <property type="match status" value="1"/>
</dbReference>
<dbReference type="Gene3D" id="1.10.287.570">
    <property type="entry name" value="Helical hairpin bin"/>
    <property type="match status" value="1"/>
</dbReference>
<evidence type="ECO:0000256" key="8">
    <source>
        <dbReference type="ARBA" id="ARBA00023136"/>
    </source>
</evidence>
<feature type="transmembrane region" description="Helical" evidence="9">
    <location>
        <begin position="686"/>
        <end position="704"/>
    </location>
</feature>
<evidence type="ECO:0000256" key="5">
    <source>
        <dbReference type="ARBA" id="ARBA00022692"/>
    </source>
</evidence>
<dbReference type="PANTHER" id="PTHR11453">
    <property type="entry name" value="ANION EXCHANGE PROTEIN"/>
    <property type="match status" value="1"/>
</dbReference>
<dbReference type="NCBIfam" id="TIGR00834">
    <property type="entry name" value="ae"/>
    <property type="match status" value="1"/>
</dbReference>